<evidence type="ECO:0000313" key="1">
    <source>
        <dbReference type="Proteomes" id="UP000887565"/>
    </source>
</evidence>
<dbReference type="AlphaFoldDB" id="A0A915I5D6"/>
<sequence>CSIIPINLFDVFAISFVARLLIFSNIVELIRIGFDENQIKELLGLQTANHFCIAKKDNMKEYLNQMAFNTKNENQSYLQKNRRIGLGIIKCYYMVTWYDIEPSI</sequence>
<organism evidence="1 2">
    <name type="scientific">Romanomermis culicivorax</name>
    <name type="common">Nematode worm</name>
    <dbReference type="NCBI Taxonomy" id="13658"/>
    <lineage>
        <taxon>Eukaryota</taxon>
        <taxon>Metazoa</taxon>
        <taxon>Ecdysozoa</taxon>
        <taxon>Nematoda</taxon>
        <taxon>Enoplea</taxon>
        <taxon>Dorylaimia</taxon>
        <taxon>Mermithida</taxon>
        <taxon>Mermithoidea</taxon>
        <taxon>Mermithidae</taxon>
        <taxon>Romanomermis</taxon>
    </lineage>
</organism>
<protein>
    <submittedName>
        <fullName evidence="2">Uncharacterized protein</fullName>
    </submittedName>
</protein>
<dbReference type="WBParaSite" id="nRc.2.0.1.t08971-RA">
    <property type="protein sequence ID" value="nRc.2.0.1.t08971-RA"/>
    <property type="gene ID" value="nRc.2.0.1.g08971"/>
</dbReference>
<proteinExistence type="predicted"/>
<dbReference type="Proteomes" id="UP000887565">
    <property type="component" value="Unplaced"/>
</dbReference>
<keyword evidence="1" id="KW-1185">Reference proteome</keyword>
<accession>A0A915I5D6</accession>
<reference evidence="2" key="1">
    <citation type="submission" date="2022-11" db="UniProtKB">
        <authorList>
            <consortium name="WormBaseParasite"/>
        </authorList>
    </citation>
    <scope>IDENTIFICATION</scope>
</reference>
<evidence type="ECO:0000313" key="2">
    <source>
        <dbReference type="WBParaSite" id="nRc.2.0.1.t08971-RA"/>
    </source>
</evidence>
<name>A0A915I5D6_ROMCU</name>